<feature type="domain" description="Flagellar hook-associated protein 2 C-terminal" evidence="7">
    <location>
        <begin position="201"/>
        <end position="472"/>
    </location>
</feature>
<dbReference type="EMBL" id="LN831776">
    <property type="protein sequence ID" value="CQR58622.1"/>
    <property type="molecule type" value="Genomic_DNA"/>
</dbReference>
<proteinExistence type="inferred from homology"/>
<dbReference type="GO" id="GO:0005576">
    <property type="term" value="C:extracellular region"/>
    <property type="evidence" value="ECO:0007669"/>
    <property type="project" value="UniProtKB-SubCell"/>
</dbReference>
<keyword evidence="5" id="KW-0964">Secreted</keyword>
<feature type="domain" description="Flagellar hook-associated protein 2 N-terminal" evidence="6">
    <location>
        <begin position="8"/>
        <end position="103"/>
    </location>
</feature>
<dbReference type="AlphaFoldDB" id="A0A0E4HFE3"/>
<dbReference type="GO" id="GO:0009424">
    <property type="term" value="C:bacterial-type flagellum hook"/>
    <property type="evidence" value="ECO:0007669"/>
    <property type="project" value="UniProtKB-UniRule"/>
</dbReference>
<evidence type="ECO:0000313" key="8">
    <source>
        <dbReference type="EMBL" id="CQR58622.1"/>
    </source>
</evidence>
<dbReference type="PANTHER" id="PTHR30288">
    <property type="entry name" value="FLAGELLAR CAP/ASSEMBLY PROTEIN FLID"/>
    <property type="match status" value="1"/>
</dbReference>
<dbReference type="Pfam" id="PF07195">
    <property type="entry name" value="FliD_C"/>
    <property type="match status" value="1"/>
</dbReference>
<comment type="similarity">
    <text evidence="1 5">Belongs to the FliD family.</text>
</comment>
<keyword evidence="8" id="KW-0282">Flagellum</keyword>
<dbReference type="RefSeq" id="WP_046505960.1">
    <property type="nucleotide sequence ID" value="NZ_LN831776.1"/>
</dbReference>
<dbReference type="InterPro" id="IPR040026">
    <property type="entry name" value="FliD"/>
</dbReference>
<name>A0A0E4HFE3_9BACL</name>
<dbReference type="PATRIC" id="fig|1073571.4.peg.6707"/>
<protein>
    <recommendedName>
        <fullName evidence="5">Flagellar hook-associated protein 2</fullName>
        <shortName evidence="5">HAP2</shortName>
    </recommendedName>
    <alternativeName>
        <fullName evidence="5">Flagellar cap protein</fullName>
    </alternativeName>
</protein>
<dbReference type="KEGG" id="pri:PRIO_6275"/>
<dbReference type="InterPro" id="IPR010809">
    <property type="entry name" value="FliD_C"/>
</dbReference>
<sequence length="482" mass="52336">MRIGGLASGMDIDSMVKKLMTAARVPLDKLNQQKQQLEWKREGYRTISTTLVGFNDKLTTFGRTDSINSKKATVTGASNVTATATGAATNSVLNIKVSNLATASSVVSTNGVANATKISEVYSNGAGSITIGTATINFSADETIDSLVKKINNDKNTGVTAVYDTASGKMSFTNRETGEKNITLSGDLLTSLGMTTVNKGMDAVVEINGLTTKQSSNNFTINGVDISLKGATPAGETSQIQVSQDVDKMVETIKSFVESYNATIATLNQKTSEERFRKFLPLSTEQKADMKEDEIKLWETKAKSGMLRNDSIIDKSLSDMRSAMITDVVLPDGSKINMTQIGITTGKYSENGKLVLDEKKLRAALDADPEKVSALFGQTDYSTKTDFTSKDGLFNRLKKIDNVALSSMYEKAGTSQVSSDLTTAFMVSSQMGDQLRDFERKIEDLNKRLTMKETQYYKQFTAMETAMNKYNSTSSSLTSMLS</sequence>
<reference evidence="9" key="1">
    <citation type="submission" date="2015-03" db="EMBL/GenBank/DDBJ databases">
        <authorList>
            <person name="Wibberg D."/>
        </authorList>
    </citation>
    <scope>NUCLEOTIDE SEQUENCE [LARGE SCALE GENOMIC DNA]</scope>
</reference>
<dbReference type="HOGENOM" id="CLU_015182_0_2_9"/>
<keyword evidence="3 5" id="KW-0175">Coiled coil</keyword>
<evidence type="ECO:0000259" key="6">
    <source>
        <dbReference type="Pfam" id="PF02465"/>
    </source>
</evidence>
<keyword evidence="8" id="KW-0966">Cell projection</keyword>
<comment type="subcellular location">
    <subcellularLocation>
        <location evidence="5">Secreted</location>
    </subcellularLocation>
    <subcellularLocation>
        <location evidence="5">Bacterial flagellum</location>
    </subcellularLocation>
</comment>
<evidence type="ECO:0000256" key="5">
    <source>
        <dbReference type="RuleBase" id="RU362066"/>
    </source>
</evidence>
<evidence type="ECO:0000313" key="9">
    <source>
        <dbReference type="Proteomes" id="UP000033163"/>
    </source>
</evidence>
<organism evidence="8 9">
    <name type="scientific">Paenibacillus riograndensis SBR5</name>
    <dbReference type="NCBI Taxonomy" id="1073571"/>
    <lineage>
        <taxon>Bacteria</taxon>
        <taxon>Bacillati</taxon>
        <taxon>Bacillota</taxon>
        <taxon>Bacilli</taxon>
        <taxon>Bacillales</taxon>
        <taxon>Paenibacillaceae</taxon>
        <taxon>Paenibacillus</taxon>
        <taxon>Paenibacillus sonchi group</taxon>
    </lineage>
</organism>
<evidence type="ECO:0000256" key="3">
    <source>
        <dbReference type="ARBA" id="ARBA00023054"/>
    </source>
</evidence>
<keyword evidence="8" id="KW-0969">Cilium</keyword>
<evidence type="ECO:0000256" key="2">
    <source>
        <dbReference type="ARBA" id="ARBA00011255"/>
    </source>
</evidence>
<dbReference type="GO" id="GO:0009421">
    <property type="term" value="C:bacterial-type flagellum filament cap"/>
    <property type="evidence" value="ECO:0007669"/>
    <property type="project" value="InterPro"/>
</dbReference>
<dbReference type="GO" id="GO:0071973">
    <property type="term" value="P:bacterial-type flagellum-dependent cell motility"/>
    <property type="evidence" value="ECO:0007669"/>
    <property type="project" value="TreeGrafter"/>
</dbReference>
<evidence type="ECO:0000256" key="1">
    <source>
        <dbReference type="ARBA" id="ARBA00009764"/>
    </source>
</evidence>
<comment type="subunit">
    <text evidence="2 5">Homopentamer.</text>
</comment>
<comment type="function">
    <text evidence="5">Required for morphogenesis and for the elongation of the flagellar filament by facilitating polymerization of the flagellin monomers at the tip of growing filament. Forms a capping structure, which prevents flagellin subunits (transported through the central channel of the flagellum) from leaking out without polymerization at the distal end.</text>
</comment>
<dbReference type="PANTHER" id="PTHR30288:SF0">
    <property type="entry name" value="FLAGELLAR HOOK-ASSOCIATED PROTEIN 2"/>
    <property type="match status" value="1"/>
</dbReference>
<keyword evidence="4 5" id="KW-0975">Bacterial flagellum</keyword>
<gene>
    <name evidence="8" type="ORF">PRIO_6275</name>
</gene>
<feature type="coiled-coil region" evidence="5">
    <location>
        <begin position="428"/>
        <end position="455"/>
    </location>
</feature>
<evidence type="ECO:0000259" key="7">
    <source>
        <dbReference type="Pfam" id="PF07195"/>
    </source>
</evidence>
<dbReference type="Proteomes" id="UP000033163">
    <property type="component" value="Chromosome I"/>
</dbReference>
<evidence type="ECO:0000256" key="4">
    <source>
        <dbReference type="ARBA" id="ARBA00023143"/>
    </source>
</evidence>
<dbReference type="Pfam" id="PF02465">
    <property type="entry name" value="FliD_N"/>
    <property type="match status" value="1"/>
</dbReference>
<accession>A0A0E4HFE3</accession>
<dbReference type="InterPro" id="IPR003481">
    <property type="entry name" value="FliD_N"/>
</dbReference>
<dbReference type="GO" id="GO:0007155">
    <property type="term" value="P:cell adhesion"/>
    <property type="evidence" value="ECO:0007669"/>
    <property type="project" value="InterPro"/>
</dbReference>